<dbReference type="EMBL" id="HBUE01191762">
    <property type="protein sequence ID" value="CAG6525561.1"/>
    <property type="molecule type" value="Transcribed_RNA"/>
</dbReference>
<proteinExistence type="predicted"/>
<dbReference type="EMBL" id="HBUE01297674">
    <property type="protein sequence ID" value="CAG6577268.1"/>
    <property type="molecule type" value="Transcribed_RNA"/>
</dbReference>
<dbReference type="EMBL" id="HBUE01191763">
    <property type="protein sequence ID" value="CAG6525562.1"/>
    <property type="molecule type" value="Transcribed_RNA"/>
</dbReference>
<evidence type="ECO:0000256" key="1">
    <source>
        <dbReference type="SAM" id="MobiDB-lite"/>
    </source>
</evidence>
<reference evidence="2" key="1">
    <citation type="submission" date="2021-05" db="EMBL/GenBank/DDBJ databases">
        <authorList>
            <person name="Alioto T."/>
            <person name="Alioto T."/>
            <person name="Gomez Garrido J."/>
        </authorList>
    </citation>
    <scope>NUCLEOTIDE SEQUENCE</scope>
</reference>
<dbReference type="AlphaFoldDB" id="A0A8D8MB62"/>
<evidence type="ECO:0000313" key="2">
    <source>
        <dbReference type="EMBL" id="CAG6525561.1"/>
    </source>
</evidence>
<name>A0A8D8MB62_CULPI</name>
<feature type="region of interest" description="Disordered" evidence="1">
    <location>
        <begin position="1"/>
        <end position="105"/>
    </location>
</feature>
<dbReference type="EMBL" id="HBUE01038891">
    <property type="protein sequence ID" value="CAG6459864.1"/>
    <property type="molecule type" value="Transcribed_RNA"/>
</dbReference>
<accession>A0A8D8MB62</accession>
<organism evidence="2">
    <name type="scientific">Culex pipiens</name>
    <name type="common">House mosquito</name>
    <dbReference type="NCBI Taxonomy" id="7175"/>
    <lineage>
        <taxon>Eukaryota</taxon>
        <taxon>Metazoa</taxon>
        <taxon>Ecdysozoa</taxon>
        <taxon>Arthropoda</taxon>
        <taxon>Hexapoda</taxon>
        <taxon>Insecta</taxon>
        <taxon>Pterygota</taxon>
        <taxon>Neoptera</taxon>
        <taxon>Endopterygota</taxon>
        <taxon>Diptera</taxon>
        <taxon>Nematocera</taxon>
        <taxon>Culicoidea</taxon>
        <taxon>Culicidae</taxon>
        <taxon>Culicinae</taxon>
        <taxon>Culicini</taxon>
        <taxon>Culex</taxon>
        <taxon>Culex</taxon>
    </lineage>
</organism>
<dbReference type="EMBL" id="HBUE01297675">
    <property type="protein sequence ID" value="CAG6577269.1"/>
    <property type="molecule type" value="Transcribed_RNA"/>
</dbReference>
<dbReference type="EMBL" id="HBUE01297678">
    <property type="protein sequence ID" value="CAG6577271.1"/>
    <property type="molecule type" value="Transcribed_RNA"/>
</dbReference>
<protein>
    <submittedName>
        <fullName evidence="2">(northern house mosquito) hypothetical protein</fullName>
    </submittedName>
</protein>
<sequence>MSADNSPPHSPHSLRHDTHYSTCIAPSPGQPSQSDKPSRCAKPKRLLAFPGRKSRSVPAGSNCRFDGHTAGSDCNAPVAGRTAPPDGICRGTGVTPAVPSRRLRT</sequence>
<dbReference type="EMBL" id="HBUE01191766">
    <property type="protein sequence ID" value="CAG6525564.1"/>
    <property type="molecule type" value="Transcribed_RNA"/>
</dbReference>